<feature type="domain" description="Response regulatory" evidence="17">
    <location>
        <begin position="915"/>
        <end position="1035"/>
    </location>
</feature>
<keyword evidence="7" id="KW-0812">Transmembrane</keyword>
<dbReference type="InterPro" id="IPR003594">
    <property type="entry name" value="HATPase_dom"/>
</dbReference>
<evidence type="ECO:0000259" key="16">
    <source>
        <dbReference type="PROSITE" id="PS50109"/>
    </source>
</evidence>
<dbReference type="Pfam" id="PF00989">
    <property type="entry name" value="PAS"/>
    <property type="match status" value="1"/>
</dbReference>
<dbReference type="PANTHER" id="PTHR45339:SF1">
    <property type="entry name" value="HYBRID SIGNAL TRANSDUCTION HISTIDINE KINASE J"/>
    <property type="match status" value="1"/>
</dbReference>
<evidence type="ECO:0000256" key="2">
    <source>
        <dbReference type="ARBA" id="ARBA00004651"/>
    </source>
</evidence>
<comment type="subcellular location">
    <subcellularLocation>
        <location evidence="2">Cell membrane</location>
        <topology evidence="2">Multi-pass membrane protein</topology>
    </subcellularLocation>
</comment>
<dbReference type="EMBL" id="JAERSE020000005">
    <property type="protein sequence ID" value="MCA6069116.1"/>
    <property type="molecule type" value="Genomic_DNA"/>
</dbReference>
<keyword evidence="12" id="KW-0902">Two-component regulatory system</keyword>
<dbReference type="Gene3D" id="1.20.120.160">
    <property type="entry name" value="HPT domain"/>
    <property type="match status" value="1"/>
</dbReference>
<dbReference type="NCBIfam" id="TIGR00229">
    <property type="entry name" value="sensory_box"/>
    <property type="match status" value="3"/>
</dbReference>
<dbReference type="Pfam" id="PF08448">
    <property type="entry name" value="PAS_4"/>
    <property type="match status" value="1"/>
</dbReference>
<dbReference type="InterPro" id="IPR001610">
    <property type="entry name" value="PAC"/>
</dbReference>
<dbReference type="SMART" id="SM00387">
    <property type="entry name" value="HATPase_c"/>
    <property type="match status" value="1"/>
</dbReference>
<dbReference type="SMART" id="SM00091">
    <property type="entry name" value="PAS"/>
    <property type="match status" value="3"/>
</dbReference>
<evidence type="ECO:0000259" key="17">
    <source>
        <dbReference type="PROSITE" id="PS50110"/>
    </source>
</evidence>
<dbReference type="PRINTS" id="PR00344">
    <property type="entry name" value="BCTRLSENSOR"/>
</dbReference>
<dbReference type="InterPro" id="IPR000700">
    <property type="entry name" value="PAS-assoc_C"/>
</dbReference>
<dbReference type="InterPro" id="IPR013767">
    <property type="entry name" value="PAS_fold"/>
</dbReference>
<dbReference type="EC" id="2.7.13.3" evidence="3"/>
<keyword evidence="8" id="KW-0547">Nucleotide-binding</keyword>
<dbReference type="PROSITE" id="PS50894">
    <property type="entry name" value="HPT"/>
    <property type="match status" value="1"/>
</dbReference>
<feature type="modified residue" description="Phosphohistidine" evidence="14">
    <location>
        <position position="1250"/>
    </location>
</feature>
<dbReference type="PROSITE" id="PS50110">
    <property type="entry name" value="RESPONSE_REGULATORY"/>
    <property type="match status" value="2"/>
</dbReference>
<reference evidence="21 22" key="1">
    <citation type="submission" date="2021-09" db="EMBL/GenBank/DDBJ databases">
        <title>Genome sequencing and assembly of Chryseobacterium sp. RG1.</title>
        <authorList>
            <person name="Chhetri G."/>
        </authorList>
    </citation>
    <scope>NUCLEOTIDE SEQUENCE [LARGE SCALE GENOMIC DNA]</scope>
    <source>
        <strain evidence="21 22">RG1</strain>
    </source>
</reference>
<dbReference type="Pfam" id="PF13426">
    <property type="entry name" value="PAS_9"/>
    <property type="match status" value="1"/>
</dbReference>
<evidence type="ECO:0000259" key="19">
    <source>
        <dbReference type="PROSITE" id="PS50113"/>
    </source>
</evidence>
<dbReference type="InterPro" id="IPR013656">
    <property type="entry name" value="PAS_4"/>
</dbReference>
<dbReference type="Pfam" id="PF08447">
    <property type="entry name" value="PAS_3"/>
    <property type="match status" value="1"/>
</dbReference>
<evidence type="ECO:0000259" key="20">
    <source>
        <dbReference type="PROSITE" id="PS50894"/>
    </source>
</evidence>
<dbReference type="SUPFAM" id="SSF52172">
    <property type="entry name" value="CheY-like"/>
    <property type="match status" value="2"/>
</dbReference>
<feature type="domain" description="HPt" evidence="20">
    <location>
        <begin position="1211"/>
        <end position="1305"/>
    </location>
</feature>
<evidence type="ECO:0000256" key="5">
    <source>
        <dbReference type="ARBA" id="ARBA00022553"/>
    </source>
</evidence>
<dbReference type="SMART" id="SM00388">
    <property type="entry name" value="HisKA"/>
    <property type="match status" value="1"/>
</dbReference>
<dbReference type="PROSITE" id="PS50112">
    <property type="entry name" value="PAS"/>
    <property type="match status" value="1"/>
</dbReference>
<dbReference type="PANTHER" id="PTHR45339">
    <property type="entry name" value="HYBRID SIGNAL TRANSDUCTION HISTIDINE KINASE J"/>
    <property type="match status" value="1"/>
</dbReference>
<evidence type="ECO:0000256" key="3">
    <source>
        <dbReference type="ARBA" id="ARBA00012438"/>
    </source>
</evidence>
<proteinExistence type="predicted"/>
<dbReference type="SMART" id="SM00065">
    <property type="entry name" value="GAF"/>
    <property type="match status" value="1"/>
</dbReference>
<accession>A0ABS8A553</accession>
<comment type="caution">
    <text evidence="21">The sequence shown here is derived from an EMBL/GenBank/DDBJ whole genome shotgun (WGS) entry which is preliminary data.</text>
</comment>
<keyword evidence="11" id="KW-1133">Transmembrane helix</keyword>
<dbReference type="InterPro" id="IPR035965">
    <property type="entry name" value="PAS-like_dom_sf"/>
</dbReference>
<dbReference type="PROSITE" id="PS50109">
    <property type="entry name" value="HIS_KIN"/>
    <property type="match status" value="1"/>
</dbReference>
<evidence type="ECO:0000313" key="21">
    <source>
        <dbReference type="EMBL" id="MCA6069116.1"/>
    </source>
</evidence>
<dbReference type="CDD" id="cd00130">
    <property type="entry name" value="PAS"/>
    <property type="match status" value="1"/>
</dbReference>
<dbReference type="SMART" id="SM00448">
    <property type="entry name" value="REC"/>
    <property type="match status" value="2"/>
</dbReference>
<dbReference type="CDD" id="cd17546">
    <property type="entry name" value="REC_hyHK_CKI1_RcsC-like"/>
    <property type="match status" value="2"/>
</dbReference>
<evidence type="ECO:0000256" key="1">
    <source>
        <dbReference type="ARBA" id="ARBA00000085"/>
    </source>
</evidence>
<feature type="domain" description="Response regulatory" evidence="17">
    <location>
        <begin position="1061"/>
        <end position="1179"/>
    </location>
</feature>
<dbReference type="Gene3D" id="1.10.287.130">
    <property type="match status" value="1"/>
</dbReference>
<organism evidence="21 22">
    <name type="scientific">Chryseobacterium tagetis</name>
    <dbReference type="NCBI Taxonomy" id="2801334"/>
    <lineage>
        <taxon>Bacteria</taxon>
        <taxon>Pseudomonadati</taxon>
        <taxon>Bacteroidota</taxon>
        <taxon>Flavobacteriia</taxon>
        <taxon>Flavobacteriales</taxon>
        <taxon>Weeksellaceae</taxon>
        <taxon>Chryseobacterium group</taxon>
        <taxon>Chryseobacterium</taxon>
    </lineage>
</organism>
<dbReference type="InterPro" id="IPR003018">
    <property type="entry name" value="GAF"/>
</dbReference>
<dbReference type="SUPFAM" id="SSF55781">
    <property type="entry name" value="GAF domain-like"/>
    <property type="match status" value="1"/>
</dbReference>
<name>A0ABS8A553_9FLAO</name>
<dbReference type="InterPro" id="IPR036890">
    <property type="entry name" value="HATPase_C_sf"/>
</dbReference>
<feature type="domain" description="Histidine kinase" evidence="16">
    <location>
        <begin position="679"/>
        <end position="900"/>
    </location>
</feature>
<dbReference type="Gene3D" id="3.30.565.10">
    <property type="entry name" value="Histidine kinase-like ATPase, C-terminal domain"/>
    <property type="match status" value="1"/>
</dbReference>
<dbReference type="InterPro" id="IPR011006">
    <property type="entry name" value="CheY-like_superfamily"/>
</dbReference>
<dbReference type="Pfam" id="PF00512">
    <property type="entry name" value="HisKA"/>
    <property type="match status" value="1"/>
</dbReference>
<dbReference type="RefSeq" id="WP_225690305.1">
    <property type="nucleotide sequence ID" value="NZ_JAERSE020000005.1"/>
</dbReference>
<evidence type="ECO:0000256" key="11">
    <source>
        <dbReference type="ARBA" id="ARBA00022989"/>
    </source>
</evidence>
<evidence type="ECO:0000256" key="15">
    <source>
        <dbReference type="PROSITE-ProRule" id="PRU00169"/>
    </source>
</evidence>
<dbReference type="InterPro" id="IPR003661">
    <property type="entry name" value="HisK_dim/P_dom"/>
</dbReference>
<dbReference type="SUPFAM" id="SSF47384">
    <property type="entry name" value="Homodimeric domain of signal transducing histidine kinase"/>
    <property type="match status" value="1"/>
</dbReference>
<dbReference type="InterPro" id="IPR000014">
    <property type="entry name" value="PAS"/>
</dbReference>
<dbReference type="InterPro" id="IPR013655">
    <property type="entry name" value="PAS_fold_3"/>
</dbReference>
<comment type="catalytic activity">
    <reaction evidence="1">
        <text>ATP + protein L-histidine = ADP + protein N-phospho-L-histidine.</text>
        <dbReference type="EC" id="2.7.13.3"/>
    </reaction>
</comment>
<sequence length="1305" mass="148592">MNKYPVPGDEAERLERLKIYDLLNLGKDPDLDVFAEAACLIADCPASLIAMMELETQTIQSCVGMSLDFVARKDTVCQYTIMNREVLVINDTLLDDRSSSNPLIIQGGIRFYVGVPLIDDMGFILGTICVIDYQPKTLSEHQIHSLKKLGEAVTKILISKRKNIQAEYFSETFAITNNIICVLDNGFKLKNVNPAFENVFQLNKNEAIEKDFISLLGKNNEKLREIFRELPATEHGLDYTTYTPIAGAEDIVIEWQLKQNIGKTEIFCFGRNITQERQERQKLESSERRFRNFFENAIGLMSMHDMDGNILSVNEKGREALKYTKEEAASLNLKDLVPVDHKGLLNQYLERIAANKEDSGMMILQAKDGEKIYWMYHNMVETDETGASYVVSTALNMTERIQLEKDLINTKKILEQTSSVAQVGGWEMNLKSRTIFWSESTKDIHNVDKSFVPDFDTSIGFYEEESEKKIRFLLNRAIEEGISYDEELQLKRADGSIIWVRVKGIPEFEGDDCVRVFGIIQNIDEAKKTYLELARKEAMLQSFVNNVPAAVAMFDKELNHVSVSKRWKDEFHQDAHDIIGKNLFEIYPNVSEERKQIYKDALQGIPYKNENQTFEIAGFDEPQHFNWEVIPWNMIDGETGGVIIFTQNITNSVKTNEELKKAKQLADLASKAKSEFLANMSHEIRTPLNGVIGFSDLLLKTPLNDLQVQYLNYINESGNSLLNIINDILDFSKIESGKLELFIDKYNIYDLANQVVNVVLYQAQRKDLELLLNIEQGLPRTLWLDESRIKQVLINLLGNAVKFTGQGEIELKIEKLKNDEKKVTLRFSVRDTGIGIPVEKQQRIFDAFTQEDSSVSKKYGGTGLGLTISNNILKYMGSNLSLTSEIGKGSVFFFDLEVPYEIEDLDDISDLDIERVLIVDDNENNRMILKYMLEYKNIKSELAANGLEAIQLLMQGERFDVILMDYHMPILSGLETIDKIKELFKKQGEMTPLIVLHTSSEEHEVISSFRQDEKSYCLLKPIKSDELYTTLSRAIQYTKKEIEVPVAKPNTDQVVFMQPLKVLLADDNPVNMALNQRMMSSLTPNAKLVEVVNGQEALDQCKKEQFDIVLMDVQMPVMDGIESTKHIRLLPNYANVPIIGVTAGSVTGEKEKCIDSGMTDFLPKPLRQNDLLNMLKKYLAHEDGVEEKPKEEVPVEEYLNMDMLNEQIGDDEGFKTFFLNLVIQELGQSSGKLKQIVQERDLEAAKAFLHKLKGTSGTAGLFKLSKVAADWEKNIDHNSDYEKMEVAIKKEITIGENLIHKLINQ</sequence>
<dbReference type="InterPro" id="IPR036641">
    <property type="entry name" value="HPT_dom_sf"/>
</dbReference>
<keyword evidence="13" id="KW-0472">Membrane</keyword>
<dbReference type="Gene3D" id="3.40.50.2300">
    <property type="match status" value="2"/>
</dbReference>
<keyword evidence="10" id="KW-0067">ATP-binding</keyword>
<protein>
    <recommendedName>
        <fullName evidence="3">histidine kinase</fullName>
        <ecNumber evidence="3">2.7.13.3</ecNumber>
    </recommendedName>
</protein>
<feature type="modified residue" description="4-aspartylphosphate" evidence="15">
    <location>
        <position position="1112"/>
    </location>
</feature>
<evidence type="ECO:0000256" key="8">
    <source>
        <dbReference type="ARBA" id="ARBA00022741"/>
    </source>
</evidence>
<feature type="domain" description="PAS" evidence="18">
    <location>
        <begin position="286"/>
        <end position="356"/>
    </location>
</feature>
<evidence type="ECO:0000259" key="18">
    <source>
        <dbReference type="PROSITE" id="PS50112"/>
    </source>
</evidence>
<dbReference type="SMART" id="SM00086">
    <property type="entry name" value="PAC"/>
    <property type="match status" value="2"/>
</dbReference>
<evidence type="ECO:0000256" key="7">
    <source>
        <dbReference type="ARBA" id="ARBA00022692"/>
    </source>
</evidence>
<dbReference type="SUPFAM" id="SSF55785">
    <property type="entry name" value="PYP-like sensor domain (PAS domain)"/>
    <property type="match status" value="3"/>
</dbReference>
<gene>
    <name evidence="21" type="ORF">JI747_018270</name>
</gene>
<dbReference type="SUPFAM" id="SSF55874">
    <property type="entry name" value="ATPase domain of HSP90 chaperone/DNA topoisomerase II/histidine kinase"/>
    <property type="match status" value="1"/>
</dbReference>
<dbReference type="CDD" id="cd16922">
    <property type="entry name" value="HATPase_EvgS-ArcB-TorS-like"/>
    <property type="match status" value="1"/>
</dbReference>
<dbReference type="Gene3D" id="3.30.450.20">
    <property type="entry name" value="PAS domain"/>
    <property type="match status" value="4"/>
</dbReference>
<dbReference type="Pfam" id="PF02518">
    <property type="entry name" value="HATPase_c"/>
    <property type="match status" value="1"/>
</dbReference>
<dbReference type="Pfam" id="PF01590">
    <property type="entry name" value="GAF"/>
    <property type="match status" value="1"/>
</dbReference>
<keyword evidence="5 15" id="KW-0597">Phosphoprotein</keyword>
<evidence type="ECO:0000256" key="12">
    <source>
        <dbReference type="ARBA" id="ARBA00023012"/>
    </source>
</evidence>
<evidence type="ECO:0000313" key="22">
    <source>
        <dbReference type="Proteomes" id="UP000618240"/>
    </source>
</evidence>
<dbReference type="InterPro" id="IPR029016">
    <property type="entry name" value="GAF-like_dom_sf"/>
</dbReference>
<dbReference type="Proteomes" id="UP000618240">
    <property type="component" value="Unassembled WGS sequence"/>
</dbReference>
<dbReference type="InterPro" id="IPR008207">
    <property type="entry name" value="Sig_transdc_His_kin_Hpt_dom"/>
</dbReference>
<keyword evidence="22" id="KW-1185">Reference proteome</keyword>
<dbReference type="Pfam" id="PF01627">
    <property type="entry name" value="Hpt"/>
    <property type="match status" value="1"/>
</dbReference>
<feature type="domain" description="PAC" evidence="19">
    <location>
        <begin position="484"/>
        <end position="535"/>
    </location>
</feature>
<feature type="modified residue" description="4-aspartylphosphate" evidence="15">
    <location>
        <position position="965"/>
    </location>
</feature>
<dbReference type="Gene3D" id="3.30.450.40">
    <property type="match status" value="1"/>
</dbReference>
<evidence type="ECO:0000256" key="6">
    <source>
        <dbReference type="ARBA" id="ARBA00022679"/>
    </source>
</evidence>
<dbReference type="InterPro" id="IPR004358">
    <property type="entry name" value="Sig_transdc_His_kin-like_C"/>
</dbReference>
<evidence type="ECO:0000256" key="4">
    <source>
        <dbReference type="ARBA" id="ARBA00022475"/>
    </source>
</evidence>
<dbReference type="SUPFAM" id="SSF47226">
    <property type="entry name" value="Histidine-containing phosphotransfer domain, HPT domain"/>
    <property type="match status" value="1"/>
</dbReference>
<dbReference type="CDD" id="cd00082">
    <property type="entry name" value="HisKA"/>
    <property type="match status" value="1"/>
</dbReference>
<dbReference type="Pfam" id="PF00072">
    <property type="entry name" value="Response_reg"/>
    <property type="match status" value="2"/>
</dbReference>
<dbReference type="InterPro" id="IPR001789">
    <property type="entry name" value="Sig_transdc_resp-reg_receiver"/>
</dbReference>
<evidence type="ECO:0000256" key="14">
    <source>
        <dbReference type="PROSITE-ProRule" id="PRU00110"/>
    </source>
</evidence>
<dbReference type="InterPro" id="IPR036097">
    <property type="entry name" value="HisK_dim/P_sf"/>
</dbReference>
<keyword evidence="9" id="KW-0418">Kinase</keyword>
<evidence type="ECO:0000256" key="9">
    <source>
        <dbReference type="ARBA" id="ARBA00022777"/>
    </source>
</evidence>
<keyword evidence="6" id="KW-0808">Transferase</keyword>
<dbReference type="PROSITE" id="PS50113">
    <property type="entry name" value="PAC"/>
    <property type="match status" value="1"/>
</dbReference>
<evidence type="ECO:0000256" key="13">
    <source>
        <dbReference type="ARBA" id="ARBA00023136"/>
    </source>
</evidence>
<dbReference type="InterPro" id="IPR005467">
    <property type="entry name" value="His_kinase_dom"/>
</dbReference>
<evidence type="ECO:0000256" key="10">
    <source>
        <dbReference type="ARBA" id="ARBA00022840"/>
    </source>
</evidence>
<keyword evidence="4" id="KW-1003">Cell membrane</keyword>